<dbReference type="InterPro" id="IPR013128">
    <property type="entry name" value="Peptidase_C1A"/>
</dbReference>
<dbReference type="GO" id="GO:0006508">
    <property type="term" value="P:proteolysis"/>
    <property type="evidence" value="ECO:0007669"/>
    <property type="project" value="InterPro"/>
</dbReference>
<dbReference type="InterPro" id="IPR000169">
    <property type="entry name" value="Pept_cys_AS"/>
</dbReference>
<protein>
    <submittedName>
        <fullName evidence="3">Cathepsin B</fullName>
    </submittedName>
    <submittedName>
        <fullName evidence="4">Cathepsin_B</fullName>
    </submittedName>
</protein>
<sequence>MFIIASTMQKNFHNHATLEMLKNIPDMTWNPSIPQRFTGMSEESLKRMLIPYPKYSHIKKTNLIGNAPESFNWQHEAPECMVVRDQGQCGSCWAFSAVGSFSDNRCINKVDERHVMYSEQFMVSCDQNNHGCESAQLSLDQQFLQKTGVPTNKCVSYKSGTTGQAGKCPTTCDDKTPIVLYKSTGFEDICTSEESIKVGLQRGTVQAGFTVYTDFMYYTGGIYQHKTGDIIGHHAVIIVGYGEQNGVKFWNIRNSFNTYWGEYGYFRMVRGTNDCDIEDQCYLTSVE</sequence>
<comment type="caution">
    <text evidence="3">The sequence shown here is derived from an EMBL/GenBank/DDBJ whole genome shotgun (WGS) entry which is preliminary data.</text>
</comment>
<keyword evidence="5" id="KW-1185">Reference proteome</keyword>
<dbReference type="SMART" id="SM00645">
    <property type="entry name" value="Pept_C1"/>
    <property type="match status" value="1"/>
</dbReference>
<name>A0AA86P263_9EUKA</name>
<dbReference type="EMBL" id="CATOUU010000440">
    <property type="protein sequence ID" value="CAI9929688.1"/>
    <property type="molecule type" value="Genomic_DNA"/>
</dbReference>
<organism evidence="3">
    <name type="scientific">Hexamita inflata</name>
    <dbReference type="NCBI Taxonomy" id="28002"/>
    <lineage>
        <taxon>Eukaryota</taxon>
        <taxon>Metamonada</taxon>
        <taxon>Diplomonadida</taxon>
        <taxon>Hexamitidae</taxon>
        <taxon>Hexamitinae</taxon>
        <taxon>Hexamita</taxon>
    </lineage>
</organism>
<dbReference type="PROSITE" id="PS00139">
    <property type="entry name" value="THIOL_PROTEASE_CYS"/>
    <property type="match status" value="1"/>
</dbReference>
<evidence type="ECO:0000259" key="2">
    <source>
        <dbReference type="SMART" id="SM00645"/>
    </source>
</evidence>
<evidence type="ECO:0000313" key="3">
    <source>
        <dbReference type="EMBL" id="CAI9929688.1"/>
    </source>
</evidence>
<dbReference type="AlphaFoldDB" id="A0AA86P263"/>
<gene>
    <name evidence="4" type="ORF">HINF_LOCUS12802</name>
    <name evidence="3" type="ORF">HINF_LOCUS17333</name>
</gene>
<dbReference type="Proteomes" id="UP001642409">
    <property type="component" value="Unassembled WGS sequence"/>
</dbReference>
<evidence type="ECO:0000256" key="1">
    <source>
        <dbReference type="ARBA" id="ARBA00008455"/>
    </source>
</evidence>
<comment type="similarity">
    <text evidence="1">Belongs to the peptidase C1 family.</text>
</comment>
<dbReference type="EMBL" id="CAXDID020000029">
    <property type="protein sequence ID" value="CAL5992890.1"/>
    <property type="molecule type" value="Genomic_DNA"/>
</dbReference>
<proteinExistence type="inferred from homology"/>
<evidence type="ECO:0000313" key="5">
    <source>
        <dbReference type="Proteomes" id="UP001642409"/>
    </source>
</evidence>
<dbReference type="Pfam" id="PF00112">
    <property type="entry name" value="Peptidase_C1"/>
    <property type="match status" value="1"/>
</dbReference>
<dbReference type="PANTHER" id="PTHR12411">
    <property type="entry name" value="CYSTEINE PROTEASE FAMILY C1-RELATED"/>
    <property type="match status" value="1"/>
</dbReference>
<reference evidence="3" key="1">
    <citation type="submission" date="2023-06" db="EMBL/GenBank/DDBJ databases">
        <authorList>
            <person name="Kurt Z."/>
        </authorList>
    </citation>
    <scope>NUCLEOTIDE SEQUENCE</scope>
</reference>
<dbReference type="SUPFAM" id="SSF54001">
    <property type="entry name" value="Cysteine proteinases"/>
    <property type="match status" value="1"/>
</dbReference>
<evidence type="ECO:0000313" key="4">
    <source>
        <dbReference type="EMBL" id="CAL5992890.1"/>
    </source>
</evidence>
<dbReference type="InterPro" id="IPR038765">
    <property type="entry name" value="Papain-like_cys_pep_sf"/>
</dbReference>
<dbReference type="PRINTS" id="PR00705">
    <property type="entry name" value="PAPAIN"/>
</dbReference>
<dbReference type="Gene3D" id="3.90.70.10">
    <property type="entry name" value="Cysteine proteinases"/>
    <property type="match status" value="1"/>
</dbReference>
<accession>A0AA86P263</accession>
<dbReference type="GO" id="GO:0008234">
    <property type="term" value="F:cysteine-type peptidase activity"/>
    <property type="evidence" value="ECO:0007669"/>
    <property type="project" value="InterPro"/>
</dbReference>
<reference evidence="4 5" key="2">
    <citation type="submission" date="2024-07" db="EMBL/GenBank/DDBJ databases">
        <authorList>
            <person name="Akdeniz Z."/>
        </authorList>
    </citation>
    <scope>NUCLEOTIDE SEQUENCE [LARGE SCALE GENOMIC DNA]</scope>
</reference>
<feature type="domain" description="Peptidase C1A papain C-terminal" evidence="2">
    <location>
        <begin position="67"/>
        <end position="285"/>
    </location>
</feature>
<dbReference type="InterPro" id="IPR000668">
    <property type="entry name" value="Peptidase_C1A_C"/>
</dbReference>